<dbReference type="InterPro" id="IPR036259">
    <property type="entry name" value="MFS_trans_sf"/>
</dbReference>
<evidence type="ECO:0000256" key="2">
    <source>
        <dbReference type="ARBA" id="ARBA00022448"/>
    </source>
</evidence>
<keyword evidence="4 7" id="KW-0812">Transmembrane</keyword>
<evidence type="ECO:0000313" key="9">
    <source>
        <dbReference type="EMBL" id="SFM20167.1"/>
    </source>
</evidence>
<sequence length="447" mass="48971">MSENSQINTASQPIPIRSHFRWVIMGIIFVTYAINYMDRTNIGVVLPFISQEFGLSNFEAGALASTFFLGYAASQIPAGFFFSKFGTRGLVSLSILGFSICTYLIGTSSSPFMIKVYRFLLGVSEGPTPVGCVSTINNWFPAKEKGTATGLYIASTMFAPILVPPLVVWIALEYGWRSVFFWFAVPGFIMAIVWYLFVKSSPEKSEHVSPSELAYIRDSDSTVTEKVQVTVKKSLGWIDSFIRAKKVAIVDTNAQVFKSRNIWGVCIAYFLMVSVLYGLLTWIPSYLVKEKGFSFMKMGLVAAAPWIGGFIGSITGGWLSDKIFLKRRKPTMIITTLSTAIMMVVLINIPNDANAVAIALFMTGFLINVGWPAFTAYPMGLASNSTYPVAISLVNTGGNLGGFFSPMIAGLLLDKFSSFTNVFIYFGVAAALAFIILLTIDEPVNEA</sequence>
<feature type="transmembrane region" description="Helical" evidence="7">
    <location>
        <begin position="151"/>
        <end position="172"/>
    </location>
</feature>
<dbReference type="CDD" id="cd17319">
    <property type="entry name" value="MFS_ExuT_GudP_like"/>
    <property type="match status" value="1"/>
</dbReference>
<dbReference type="PANTHER" id="PTHR11662">
    <property type="entry name" value="SOLUTE CARRIER FAMILY 17"/>
    <property type="match status" value="1"/>
</dbReference>
<dbReference type="Pfam" id="PF07690">
    <property type="entry name" value="MFS_1"/>
    <property type="match status" value="1"/>
</dbReference>
<feature type="transmembrane region" description="Helical" evidence="7">
    <location>
        <begin position="89"/>
        <end position="106"/>
    </location>
</feature>
<dbReference type="SUPFAM" id="SSF103473">
    <property type="entry name" value="MFS general substrate transporter"/>
    <property type="match status" value="1"/>
</dbReference>
<dbReference type="InterPro" id="IPR000849">
    <property type="entry name" value="Sugar_P_transporter"/>
</dbReference>
<evidence type="ECO:0000256" key="6">
    <source>
        <dbReference type="ARBA" id="ARBA00023136"/>
    </source>
</evidence>
<evidence type="ECO:0000256" key="4">
    <source>
        <dbReference type="ARBA" id="ARBA00022692"/>
    </source>
</evidence>
<evidence type="ECO:0000259" key="8">
    <source>
        <dbReference type="PROSITE" id="PS50850"/>
    </source>
</evidence>
<protein>
    <submittedName>
        <fullName evidence="9">Sugar phosphate permease</fullName>
    </submittedName>
</protein>
<dbReference type="Gene3D" id="1.20.1250.20">
    <property type="entry name" value="MFS general substrate transporter like domains"/>
    <property type="match status" value="2"/>
</dbReference>
<feature type="transmembrane region" description="Helical" evidence="7">
    <location>
        <begin position="419"/>
        <end position="440"/>
    </location>
</feature>
<feature type="transmembrane region" description="Helical" evidence="7">
    <location>
        <begin position="331"/>
        <end position="349"/>
    </location>
</feature>
<feature type="domain" description="Major facilitator superfamily (MFS) profile" evidence="8">
    <location>
        <begin position="24"/>
        <end position="445"/>
    </location>
</feature>
<dbReference type="GO" id="GO:0022857">
    <property type="term" value="F:transmembrane transporter activity"/>
    <property type="evidence" value="ECO:0007669"/>
    <property type="project" value="InterPro"/>
</dbReference>
<evidence type="ECO:0000256" key="5">
    <source>
        <dbReference type="ARBA" id="ARBA00022989"/>
    </source>
</evidence>
<feature type="transmembrane region" description="Helical" evidence="7">
    <location>
        <begin position="20"/>
        <end position="37"/>
    </location>
</feature>
<dbReference type="InterPro" id="IPR020846">
    <property type="entry name" value="MFS_dom"/>
</dbReference>
<dbReference type="PIRSF" id="PIRSF002808">
    <property type="entry name" value="Hexose_phosphate_transp"/>
    <property type="match status" value="1"/>
</dbReference>
<dbReference type="InterPro" id="IPR011701">
    <property type="entry name" value="MFS"/>
</dbReference>
<keyword evidence="2" id="KW-0813">Transport</keyword>
<keyword evidence="3" id="KW-1003">Cell membrane</keyword>
<gene>
    <name evidence="9" type="ORF">SAMN04490355_105413</name>
</gene>
<dbReference type="STRING" id="1123291.SAMN04490355_105413"/>
<feature type="transmembrane region" description="Helical" evidence="7">
    <location>
        <begin position="262"/>
        <end position="283"/>
    </location>
</feature>
<dbReference type="Proteomes" id="UP000199520">
    <property type="component" value="Unassembled WGS sequence"/>
</dbReference>
<name>A0A1I4NXY8_9FIRM</name>
<reference evidence="10" key="1">
    <citation type="submission" date="2016-10" db="EMBL/GenBank/DDBJ databases">
        <authorList>
            <person name="Varghese N."/>
            <person name="Submissions S."/>
        </authorList>
    </citation>
    <scope>NUCLEOTIDE SEQUENCE [LARGE SCALE GENOMIC DNA]</scope>
    <source>
        <strain evidence="10">DSM 13327</strain>
    </source>
</reference>
<dbReference type="OrthoDB" id="105228at2"/>
<dbReference type="PANTHER" id="PTHR11662:SF399">
    <property type="entry name" value="FI19708P1-RELATED"/>
    <property type="match status" value="1"/>
</dbReference>
<evidence type="ECO:0000256" key="1">
    <source>
        <dbReference type="ARBA" id="ARBA00004651"/>
    </source>
</evidence>
<dbReference type="GO" id="GO:0005886">
    <property type="term" value="C:plasma membrane"/>
    <property type="evidence" value="ECO:0007669"/>
    <property type="project" value="UniProtKB-SubCell"/>
</dbReference>
<dbReference type="InterPro" id="IPR050382">
    <property type="entry name" value="MFS_Na/Anion_cotransporter"/>
</dbReference>
<organism evidence="9 10">
    <name type="scientific">Pelosinus propionicus DSM 13327</name>
    <dbReference type="NCBI Taxonomy" id="1123291"/>
    <lineage>
        <taxon>Bacteria</taxon>
        <taxon>Bacillati</taxon>
        <taxon>Bacillota</taxon>
        <taxon>Negativicutes</taxon>
        <taxon>Selenomonadales</taxon>
        <taxon>Sporomusaceae</taxon>
        <taxon>Pelosinus</taxon>
    </lineage>
</organism>
<keyword evidence="5 7" id="KW-1133">Transmembrane helix</keyword>
<feature type="transmembrane region" description="Helical" evidence="7">
    <location>
        <begin position="295"/>
        <end position="319"/>
    </location>
</feature>
<dbReference type="PROSITE" id="PS50850">
    <property type="entry name" value="MFS"/>
    <property type="match status" value="1"/>
</dbReference>
<comment type="subcellular location">
    <subcellularLocation>
        <location evidence="1">Cell membrane</location>
        <topology evidence="1">Multi-pass membrane protein</topology>
    </subcellularLocation>
</comment>
<keyword evidence="10" id="KW-1185">Reference proteome</keyword>
<feature type="transmembrane region" description="Helical" evidence="7">
    <location>
        <begin position="58"/>
        <end position="83"/>
    </location>
</feature>
<keyword evidence="6 7" id="KW-0472">Membrane</keyword>
<proteinExistence type="predicted"/>
<evidence type="ECO:0000313" key="10">
    <source>
        <dbReference type="Proteomes" id="UP000199520"/>
    </source>
</evidence>
<feature type="transmembrane region" description="Helical" evidence="7">
    <location>
        <begin position="355"/>
        <end position="377"/>
    </location>
</feature>
<feature type="transmembrane region" description="Helical" evidence="7">
    <location>
        <begin position="389"/>
        <end position="413"/>
    </location>
</feature>
<evidence type="ECO:0000256" key="3">
    <source>
        <dbReference type="ARBA" id="ARBA00022475"/>
    </source>
</evidence>
<dbReference type="AlphaFoldDB" id="A0A1I4NXY8"/>
<accession>A0A1I4NXY8</accession>
<dbReference type="RefSeq" id="WP_090942532.1">
    <property type="nucleotide sequence ID" value="NZ_FOTS01000054.1"/>
</dbReference>
<feature type="transmembrane region" description="Helical" evidence="7">
    <location>
        <begin position="178"/>
        <end position="197"/>
    </location>
</feature>
<evidence type="ECO:0000256" key="7">
    <source>
        <dbReference type="SAM" id="Phobius"/>
    </source>
</evidence>
<dbReference type="EMBL" id="FOTS01000054">
    <property type="protein sequence ID" value="SFM20167.1"/>
    <property type="molecule type" value="Genomic_DNA"/>
</dbReference>